<dbReference type="InterPro" id="IPR044159">
    <property type="entry name" value="IQM"/>
</dbReference>
<dbReference type="STRING" id="1328759.A0A5C2SMH3"/>
<dbReference type="OrthoDB" id="7344096at2759"/>
<gene>
    <name evidence="7" type="ORF">L227DRAFT_634936</name>
</gene>
<reference evidence="7" key="1">
    <citation type="journal article" date="2018" name="Genome Biol. Evol.">
        <title>Genomics and development of Lentinus tigrinus, a white-rot wood-decaying mushroom with dimorphic fruiting bodies.</title>
        <authorList>
            <person name="Wu B."/>
            <person name="Xu Z."/>
            <person name="Knudson A."/>
            <person name="Carlson A."/>
            <person name="Chen N."/>
            <person name="Kovaka S."/>
            <person name="LaButti K."/>
            <person name="Lipzen A."/>
            <person name="Pennachio C."/>
            <person name="Riley R."/>
            <person name="Schakwitz W."/>
            <person name="Umezawa K."/>
            <person name="Ohm R.A."/>
            <person name="Grigoriev I.V."/>
            <person name="Nagy L.G."/>
            <person name="Gibbons J."/>
            <person name="Hibbett D."/>
        </authorList>
    </citation>
    <scope>NUCLEOTIDE SEQUENCE [LARGE SCALE GENOMIC DNA]</scope>
    <source>
        <strain evidence="7">ALCF2SS1-6</strain>
    </source>
</reference>
<keyword evidence="5" id="KW-0175">Coiled coil</keyword>
<dbReference type="GO" id="GO:0005634">
    <property type="term" value="C:nucleus"/>
    <property type="evidence" value="ECO:0007669"/>
    <property type="project" value="UniProtKB-SubCell"/>
</dbReference>
<keyword evidence="8" id="KW-1185">Reference proteome</keyword>
<evidence type="ECO:0000256" key="4">
    <source>
        <dbReference type="ARBA" id="ARBA00023242"/>
    </source>
</evidence>
<evidence type="ECO:0000256" key="5">
    <source>
        <dbReference type="SAM" id="Coils"/>
    </source>
</evidence>
<keyword evidence="3" id="KW-0963">Cytoplasm</keyword>
<evidence type="ECO:0000256" key="6">
    <source>
        <dbReference type="SAM" id="MobiDB-lite"/>
    </source>
</evidence>
<evidence type="ECO:0000256" key="1">
    <source>
        <dbReference type="ARBA" id="ARBA00004123"/>
    </source>
</evidence>
<protein>
    <submittedName>
        <fullName evidence="7">Uncharacterized protein</fullName>
    </submittedName>
</protein>
<dbReference type="AlphaFoldDB" id="A0A5C2SMH3"/>
<evidence type="ECO:0000313" key="7">
    <source>
        <dbReference type="EMBL" id="RPD64841.1"/>
    </source>
</evidence>
<evidence type="ECO:0000313" key="8">
    <source>
        <dbReference type="Proteomes" id="UP000313359"/>
    </source>
</evidence>
<feature type="compositionally biased region" description="Low complexity" evidence="6">
    <location>
        <begin position="183"/>
        <end position="199"/>
    </location>
</feature>
<name>A0A5C2SMH3_9APHY</name>
<evidence type="ECO:0000256" key="2">
    <source>
        <dbReference type="ARBA" id="ARBA00004496"/>
    </source>
</evidence>
<sequence length="342" mass="38615">MQALEETLRKQSSEEQLAEIARQNAAVRIQKAWRRRMRRKYLGPDFMWTDLSVHARMKVDRDAAEQGKNTSRERWKRAAFLAGRLQDGNDMMSQDGESLAHTEAARKHLETQHWLELIDGKHRYGSNCLNYLVTIDSEGKLRWARNGQLVDTTAGRWKDAGGGKGIVPYDDPSPGTTSAPRHSFTAPSPTSDSSTSSLSGEEEDAVMHYVGLQKQSKNPVKRILQKNFTLRGLLDRLLRKTIKRNTWIYVSVINIFIGIKDRQKASVLIQVTLQHFRKFISVLEERGVDMSKVEISKAEIALWGYVIISGATAKSLLQGDAHLHARPESSTLGSSRKSKGKY</sequence>
<dbReference type="Proteomes" id="UP000313359">
    <property type="component" value="Unassembled WGS sequence"/>
</dbReference>
<comment type="subcellular location">
    <subcellularLocation>
        <location evidence="2">Cytoplasm</location>
    </subcellularLocation>
    <subcellularLocation>
        <location evidence="1">Nucleus</location>
    </subcellularLocation>
</comment>
<dbReference type="PANTHER" id="PTHR31250:SF27">
    <property type="entry name" value="IQ DOMAIN-CONTAINING PROTEIN IQM5"/>
    <property type="match status" value="1"/>
</dbReference>
<feature type="region of interest" description="Disordered" evidence="6">
    <location>
        <begin position="155"/>
        <end position="199"/>
    </location>
</feature>
<proteinExistence type="predicted"/>
<evidence type="ECO:0000256" key="3">
    <source>
        <dbReference type="ARBA" id="ARBA00022490"/>
    </source>
</evidence>
<organism evidence="7 8">
    <name type="scientific">Lentinus tigrinus ALCF2SS1-6</name>
    <dbReference type="NCBI Taxonomy" id="1328759"/>
    <lineage>
        <taxon>Eukaryota</taxon>
        <taxon>Fungi</taxon>
        <taxon>Dikarya</taxon>
        <taxon>Basidiomycota</taxon>
        <taxon>Agaricomycotina</taxon>
        <taxon>Agaricomycetes</taxon>
        <taxon>Polyporales</taxon>
        <taxon>Polyporaceae</taxon>
        <taxon>Lentinus</taxon>
    </lineage>
</organism>
<dbReference type="PANTHER" id="PTHR31250">
    <property type="entry name" value="IQ DOMAIN-CONTAINING PROTEIN IQM3"/>
    <property type="match status" value="1"/>
</dbReference>
<keyword evidence="4" id="KW-0539">Nucleus</keyword>
<feature type="coiled-coil region" evidence="5">
    <location>
        <begin position="1"/>
        <end position="30"/>
    </location>
</feature>
<dbReference type="EMBL" id="ML122253">
    <property type="protein sequence ID" value="RPD64841.1"/>
    <property type="molecule type" value="Genomic_DNA"/>
</dbReference>
<accession>A0A5C2SMH3</accession>
<dbReference type="GO" id="GO:0005737">
    <property type="term" value="C:cytoplasm"/>
    <property type="evidence" value="ECO:0007669"/>
    <property type="project" value="UniProtKB-SubCell"/>
</dbReference>